<dbReference type="STRING" id="312017.Q23QY5"/>
<dbReference type="KEGG" id="tet:TTHERM_00997760"/>
<evidence type="ECO:0000313" key="8">
    <source>
        <dbReference type="EMBL" id="EAR98971.2"/>
    </source>
</evidence>
<keyword evidence="9" id="KW-1185">Reference proteome</keyword>
<evidence type="ECO:0000313" key="9">
    <source>
        <dbReference type="Proteomes" id="UP000009168"/>
    </source>
</evidence>
<gene>
    <name evidence="8" type="ORF">TTHERM_00997760</name>
</gene>
<dbReference type="EMBL" id="GG662646">
    <property type="protein sequence ID" value="EAR98971.2"/>
    <property type="molecule type" value="Genomic_DNA"/>
</dbReference>
<keyword evidence="6" id="KW-0175">Coiled coil</keyword>
<comment type="subcellular location">
    <subcellularLocation>
        <location evidence="1">Nucleus</location>
    </subcellularLocation>
</comment>
<feature type="compositionally biased region" description="Low complexity" evidence="7">
    <location>
        <begin position="281"/>
        <end position="305"/>
    </location>
</feature>
<dbReference type="PROSITE" id="PS51450">
    <property type="entry name" value="LRR"/>
    <property type="match status" value="1"/>
</dbReference>
<dbReference type="SUPFAM" id="SSF52058">
    <property type="entry name" value="L domain-like"/>
    <property type="match status" value="1"/>
</dbReference>
<keyword evidence="4" id="KW-0539">Nucleus</keyword>
<comment type="similarity">
    <text evidence="5">Belongs to the U2 small nuclear ribonucleoprotein A family.</text>
</comment>
<feature type="region of interest" description="Disordered" evidence="7">
    <location>
        <begin position="333"/>
        <end position="376"/>
    </location>
</feature>
<dbReference type="GO" id="GO:0000398">
    <property type="term" value="P:mRNA splicing, via spliceosome"/>
    <property type="evidence" value="ECO:0007669"/>
    <property type="project" value="InterPro"/>
</dbReference>
<evidence type="ECO:0000256" key="5">
    <source>
        <dbReference type="ARBA" id="ARBA00024196"/>
    </source>
</evidence>
<dbReference type="GO" id="GO:0030620">
    <property type="term" value="F:U2 snRNA binding"/>
    <property type="evidence" value="ECO:0007669"/>
    <property type="project" value="InterPro"/>
</dbReference>
<feature type="coiled-coil region" evidence="6">
    <location>
        <begin position="1477"/>
        <end position="1508"/>
    </location>
</feature>
<dbReference type="eggNOG" id="ENOG502S3V5">
    <property type="taxonomic scope" value="Eukaryota"/>
</dbReference>
<feature type="region of interest" description="Disordered" evidence="7">
    <location>
        <begin position="278"/>
        <end position="316"/>
    </location>
</feature>
<organism evidence="8 9">
    <name type="scientific">Tetrahymena thermophila (strain SB210)</name>
    <dbReference type="NCBI Taxonomy" id="312017"/>
    <lineage>
        <taxon>Eukaryota</taxon>
        <taxon>Sar</taxon>
        <taxon>Alveolata</taxon>
        <taxon>Ciliophora</taxon>
        <taxon>Intramacronucleata</taxon>
        <taxon>Oligohymenophorea</taxon>
        <taxon>Hymenostomatida</taxon>
        <taxon>Tetrahymenina</taxon>
        <taxon>Tetrahymenidae</taxon>
        <taxon>Tetrahymena</taxon>
    </lineage>
</organism>
<dbReference type="InterPro" id="IPR032675">
    <property type="entry name" value="LRR_dom_sf"/>
</dbReference>
<evidence type="ECO:0000256" key="3">
    <source>
        <dbReference type="ARBA" id="ARBA00022737"/>
    </source>
</evidence>
<keyword evidence="3" id="KW-0677">Repeat</keyword>
<reference evidence="9" key="1">
    <citation type="journal article" date="2006" name="PLoS Biol.">
        <title>Macronuclear genome sequence of the ciliate Tetrahymena thermophila, a model eukaryote.</title>
        <authorList>
            <person name="Eisen J.A."/>
            <person name="Coyne R.S."/>
            <person name="Wu M."/>
            <person name="Wu D."/>
            <person name="Thiagarajan M."/>
            <person name="Wortman J.R."/>
            <person name="Badger J.H."/>
            <person name="Ren Q."/>
            <person name="Amedeo P."/>
            <person name="Jones K.M."/>
            <person name="Tallon L.J."/>
            <person name="Delcher A.L."/>
            <person name="Salzberg S.L."/>
            <person name="Silva J.C."/>
            <person name="Haas B.J."/>
            <person name="Majoros W.H."/>
            <person name="Farzad M."/>
            <person name="Carlton J.M."/>
            <person name="Smith R.K. Jr."/>
            <person name="Garg J."/>
            <person name="Pearlman R.E."/>
            <person name="Karrer K.M."/>
            <person name="Sun L."/>
            <person name="Manning G."/>
            <person name="Elde N.C."/>
            <person name="Turkewitz A.P."/>
            <person name="Asai D.J."/>
            <person name="Wilkes D.E."/>
            <person name="Wang Y."/>
            <person name="Cai H."/>
            <person name="Collins K."/>
            <person name="Stewart B.A."/>
            <person name="Lee S.R."/>
            <person name="Wilamowska K."/>
            <person name="Weinberg Z."/>
            <person name="Ruzzo W.L."/>
            <person name="Wloga D."/>
            <person name="Gaertig J."/>
            <person name="Frankel J."/>
            <person name="Tsao C.-C."/>
            <person name="Gorovsky M.A."/>
            <person name="Keeling P.J."/>
            <person name="Waller R.F."/>
            <person name="Patron N.J."/>
            <person name="Cherry J.M."/>
            <person name="Stover N.A."/>
            <person name="Krieger C.J."/>
            <person name="del Toro C."/>
            <person name="Ryder H.F."/>
            <person name="Williamson S.C."/>
            <person name="Barbeau R.A."/>
            <person name="Hamilton E.P."/>
            <person name="Orias E."/>
        </authorList>
    </citation>
    <scope>NUCLEOTIDE SEQUENCE [LARGE SCALE GENOMIC DNA]</scope>
    <source>
        <strain evidence="9">SB210</strain>
    </source>
</reference>
<dbReference type="HOGENOM" id="CLU_247521_0_0_1"/>
<feature type="coiled-coil region" evidence="6">
    <location>
        <begin position="1039"/>
        <end position="1246"/>
    </location>
</feature>
<dbReference type="InterPro" id="IPR001611">
    <property type="entry name" value="Leu-rich_rpt"/>
</dbReference>
<protein>
    <submittedName>
        <fullName evidence="8">Uncharacterized protein</fullName>
    </submittedName>
</protein>
<keyword evidence="2" id="KW-0433">Leucine-rich repeat</keyword>
<accession>Q23QY5</accession>
<dbReference type="PANTHER" id="PTHR10552:SF6">
    <property type="entry name" value="U2 SMALL NUCLEAR RIBONUCLEOPROTEIN A"/>
    <property type="match status" value="1"/>
</dbReference>
<dbReference type="InParanoid" id="Q23QY5"/>
<dbReference type="GO" id="GO:0005634">
    <property type="term" value="C:nucleus"/>
    <property type="evidence" value="ECO:0007669"/>
    <property type="project" value="UniProtKB-SubCell"/>
</dbReference>
<evidence type="ECO:0000256" key="2">
    <source>
        <dbReference type="ARBA" id="ARBA00022614"/>
    </source>
</evidence>
<evidence type="ECO:0000256" key="1">
    <source>
        <dbReference type="ARBA" id="ARBA00004123"/>
    </source>
</evidence>
<proteinExistence type="inferred from homology"/>
<dbReference type="Gene3D" id="3.80.10.10">
    <property type="entry name" value="Ribonuclease Inhibitor"/>
    <property type="match status" value="1"/>
</dbReference>
<dbReference type="Proteomes" id="UP000009168">
    <property type="component" value="Unassembled WGS sequence"/>
</dbReference>
<dbReference type="PANTHER" id="PTHR10552">
    <property type="entry name" value="U2 SMALL NUCLEAR RIBONUCLEOPROTEIN A"/>
    <property type="match status" value="1"/>
</dbReference>
<sequence length="1522" mass="180530">MKKGQRLKEYKLSEALKSFPQKDSNLINLSFKNISVIDNVPKKYHAVESLDLRGNILTSIKGVTQFQKLVHLNLATNNILNLENLLFLKDLQQLRWLSLEDNPIKDQINYVYTIITLLPNLQFLDGAKISESLKKESEESLKQQDQMLDVLLKNYIELIQLNDALKKIRLHSELKTEYNFNLDTPPFCIEKYQRYFKLQRIFDNQDPDICVQFKISLLNDAHLLLSEPQSIDSLNEAFEQLRQKQIDKKLELIDKIEQIIQEQNNEFFKQKLAPHSQNVYKSSRSMSASKKSQLNKSNSSSLLRSSSHKKIGVPQQNQENIEQTYQNKNIHHTFNTNNSQMNLSIMSNGGNQSRRQLNSSNQKLQHQTSSQSYFSTSRINNSLNTMNKFTKLTEFANHPSNCLKLRNSDKDTLICQLSESLNAKIAEYVKLEETNQRLRVEINDQCKQADNINSDLQNQVLFKEEQIKNCQEQMKAMEQSLKDTKQKLNVLIFQNYEMERCKSNLDKSEQIIQSMNAAFQYQEFLDEKESFARDYYNKRVLQFGLNCLKFATQQTKKVNSFQQKIENKFMHNQGAFLFKKWIEFTIKGQRVKHQQAVQNNQIVTTFFKQWKNNAAFSKNIQKFKLKQQKRIELETYCKIKDFARGSKKLKVQDSVAVKFHQKKLKKVAFQLIKLFYQKYNIVNKKELNAINRQAQNHYTNYKKKVVLFFWKNYIKQNVLPMKEKSKKSLIHFNSKILQKSFYRWTILRTVRLQNEQKAELAAQRKQKKFLQKLLWRWKDDYHKIYVKKKTFSSKYNFQLKIKYFKALCQAKTIRENKIAKQLSLQSKIDHKLIIKVIKSLKMNVSNNKKIEKRANQIISEKNQQILQKYFKGVKQYLQEQKIQKERVKKIELKIQSKYLNIMKKKADRQANRKAKSIALKSQKVFKLNQNFQKAFQFWKVYVAKQKRQQRLLSKAEFYHKQRVFHYLILGIKDNNIQQFKRKIIEQELMLKSLQDACNQNMRYANEADNKQIDYINKLDILSQNIDFLKSEITEKDMFIQELKLNISQKNEQIENLQTEHMITSTENKELLKKLNILDNELVNKSSKYEQMIFDLKEQYSQLNMNIQQMQSDFEIKERGYKEQYGALSIKNASQDNYIAKLEQLKVELEERCTSAEILSQNQKNENQDLLRVISSFEDERDQYKQKIEECLKLIEESSAIYENKLLELKEEKNNLDTENIVLKEKNHRQENEILDLKNDLRRLEYQVELMVVEQHKQTIQFIDNLSNNNNPNNINTNQVGSNNSTANKFYQNFNANQFKVNQNNQYDSIQQPNYETLAQVSTPIQTPKAEYTYESAINNNYVSSRAIQSIDERQLQQQFVNIQDFLRPRRQDISPLKSYLTSRREKSQQKEEHVYVLPQTQKAQTSKRISITSPSQFENKAETSNFYLKSQPQLNQTQHYQIQNYLAQNSQNSQQTQKFPQQNLIIDSIQKEVRSMKSNTSALKLNIERRLQNLNQNLDSDIITLKQQRLNSQNEDFEQYDL</sequence>
<dbReference type="GeneID" id="7829832"/>
<dbReference type="RefSeq" id="XP_001019216.2">
    <property type="nucleotide sequence ID" value="XM_001019216.2"/>
</dbReference>
<evidence type="ECO:0000256" key="4">
    <source>
        <dbReference type="ARBA" id="ARBA00023242"/>
    </source>
</evidence>
<name>Q23QY5_TETTS</name>
<evidence type="ECO:0000256" key="6">
    <source>
        <dbReference type="SAM" id="Coils"/>
    </source>
</evidence>
<dbReference type="InterPro" id="IPR044640">
    <property type="entry name" value="RU2A"/>
</dbReference>
<feature type="coiled-coil region" evidence="6">
    <location>
        <begin position="421"/>
        <end position="518"/>
    </location>
</feature>
<evidence type="ECO:0000256" key="7">
    <source>
        <dbReference type="SAM" id="MobiDB-lite"/>
    </source>
</evidence>